<dbReference type="SMART" id="SM00357">
    <property type="entry name" value="CSP"/>
    <property type="match status" value="1"/>
</dbReference>
<evidence type="ECO:0000256" key="2">
    <source>
        <dbReference type="ARBA" id="ARBA00022490"/>
    </source>
</evidence>
<dbReference type="SUPFAM" id="SSF50249">
    <property type="entry name" value="Nucleic acid-binding proteins"/>
    <property type="match status" value="1"/>
</dbReference>
<dbReference type="GO" id="GO:0005829">
    <property type="term" value="C:cytosol"/>
    <property type="evidence" value="ECO:0007669"/>
    <property type="project" value="UniProtKB-ARBA"/>
</dbReference>
<gene>
    <name evidence="4" type="ORF">DDT56_17365</name>
</gene>
<dbReference type="EMBL" id="QDKH01000022">
    <property type="protein sequence ID" value="PWC12648.1"/>
    <property type="molecule type" value="Genomic_DNA"/>
</dbReference>
<dbReference type="NCBIfam" id="NF038236">
    <property type="entry name" value="retron_eff_Se72"/>
    <property type="match status" value="1"/>
</dbReference>
<evidence type="ECO:0000259" key="3">
    <source>
        <dbReference type="PROSITE" id="PS51857"/>
    </source>
</evidence>
<dbReference type="RefSeq" id="WP_136167669.1">
    <property type="nucleotide sequence ID" value="NZ_KZ819086.1"/>
</dbReference>
<dbReference type="Proteomes" id="UP000296159">
    <property type="component" value="Unassembled WGS sequence"/>
</dbReference>
<name>A0A2U1TTB6_9GAMM</name>
<keyword evidence="2" id="KW-0963">Cytoplasm</keyword>
<dbReference type="PRINTS" id="PR00050">
    <property type="entry name" value="COLDSHOCK"/>
</dbReference>
<accession>A0A2U1TTB6</accession>
<evidence type="ECO:0000313" key="4">
    <source>
        <dbReference type="EMBL" id="PWC12648.1"/>
    </source>
</evidence>
<comment type="caution">
    <text evidence="4">The sequence shown here is derived from an EMBL/GenBank/DDBJ whole genome shotgun (WGS) entry which is preliminary data.</text>
</comment>
<dbReference type="InterPro" id="IPR011129">
    <property type="entry name" value="CSD"/>
</dbReference>
<evidence type="ECO:0000256" key="1">
    <source>
        <dbReference type="ARBA" id="ARBA00004496"/>
    </source>
</evidence>
<dbReference type="GO" id="GO:0003676">
    <property type="term" value="F:nucleic acid binding"/>
    <property type="evidence" value="ECO:0007669"/>
    <property type="project" value="InterPro"/>
</dbReference>
<protein>
    <submittedName>
        <fullName evidence="4">Cold-shock protein</fullName>
    </submittedName>
</protein>
<sequence length="75" mass="8658">MNDGIFSHGVVKTFDSFKGFGFISREKGKDVFFFYNEIIEDNKTLYPGDEVIFTIIKKPKGPRAYNIKKSKSENK</sequence>
<dbReference type="CDD" id="cd04458">
    <property type="entry name" value="CSP_CDS"/>
    <property type="match status" value="1"/>
</dbReference>
<reference evidence="4 5" key="1">
    <citation type="submission" date="2018-04" db="EMBL/GenBank/DDBJ databases">
        <title>Brenneria corticis sp.nov.</title>
        <authorList>
            <person name="Li Y."/>
        </authorList>
    </citation>
    <scope>NUCLEOTIDE SEQUENCE [LARGE SCALE GENOMIC DNA]</scope>
    <source>
        <strain evidence="4 5">CFCC 11842</strain>
    </source>
</reference>
<dbReference type="PROSITE" id="PS51857">
    <property type="entry name" value="CSD_2"/>
    <property type="match status" value="1"/>
</dbReference>
<dbReference type="PIRSF" id="PIRSF002599">
    <property type="entry name" value="Cold_shock_A"/>
    <property type="match status" value="1"/>
</dbReference>
<feature type="domain" description="CSD" evidence="3">
    <location>
        <begin position="6"/>
        <end position="69"/>
    </location>
</feature>
<dbReference type="InterPro" id="IPR012340">
    <property type="entry name" value="NA-bd_OB-fold"/>
</dbReference>
<dbReference type="Pfam" id="PF00313">
    <property type="entry name" value="CSD"/>
    <property type="match status" value="1"/>
</dbReference>
<dbReference type="InterPro" id="IPR002059">
    <property type="entry name" value="CSP_DNA-bd"/>
</dbReference>
<comment type="subcellular location">
    <subcellularLocation>
        <location evidence="1">Cytoplasm</location>
    </subcellularLocation>
</comment>
<proteinExistence type="predicted"/>
<dbReference type="Gene3D" id="2.40.50.140">
    <property type="entry name" value="Nucleic acid-binding proteins"/>
    <property type="match status" value="1"/>
</dbReference>
<dbReference type="InterPro" id="IPR012156">
    <property type="entry name" value="Cold_shock_CspA"/>
</dbReference>
<keyword evidence="5" id="KW-1185">Reference proteome</keyword>
<dbReference type="AlphaFoldDB" id="A0A2U1TTB6"/>
<organism evidence="4 5">
    <name type="scientific">Brenneria corticis</name>
    <dbReference type="NCBI Taxonomy" id="2173106"/>
    <lineage>
        <taxon>Bacteria</taxon>
        <taxon>Pseudomonadati</taxon>
        <taxon>Pseudomonadota</taxon>
        <taxon>Gammaproteobacteria</taxon>
        <taxon>Enterobacterales</taxon>
        <taxon>Pectobacteriaceae</taxon>
        <taxon>Brenneria</taxon>
    </lineage>
</organism>
<evidence type="ECO:0000313" key="5">
    <source>
        <dbReference type="Proteomes" id="UP000296159"/>
    </source>
</evidence>